<dbReference type="EMBL" id="QKWP01000571">
    <property type="protein sequence ID" value="RIB17960.1"/>
    <property type="molecule type" value="Genomic_DNA"/>
</dbReference>
<dbReference type="AlphaFoldDB" id="A0A397V667"/>
<feature type="region of interest" description="Disordered" evidence="1">
    <location>
        <begin position="526"/>
        <end position="549"/>
    </location>
</feature>
<reference evidence="2 3" key="1">
    <citation type="submission" date="2018-06" db="EMBL/GenBank/DDBJ databases">
        <title>Comparative genomics reveals the genomic features of Rhizophagus irregularis, R. cerebriforme, R. diaphanum and Gigaspora rosea, and their symbiotic lifestyle signature.</title>
        <authorList>
            <person name="Morin E."/>
            <person name="San Clemente H."/>
            <person name="Chen E.C.H."/>
            <person name="De La Providencia I."/>
            <person name="Hainaut M."/>
            <person name="Kuo A."/>
            <person name="Kohler A."/>
            <person name="Murat C."/>
            <person name="Tang N."/>
            <person name="Roy S."/>
            <person name="Loubradou J."/>
            <person name="Henrissat B."/>
            <person name="Grigoriev I.V."/>
            <person name="Corradi N."/>
            <person name="Roux C."/>
            <person name="Martin F.M."/>
        </authorList>
    </citation>
    <scope>NUCLEOTIDE SEQUENCE [LARGE SCALE GENOMIC DNA]</scope>
    <source>
        <strain evidence="2 3">DAOM 194757</strain>
    </source>
</reference>
<name>A0A397V667_9GLOM</name>
<proteinExistence type="predicted"/>
<gene>
    <name evidence="2" type="ORF">C2G38_2185918</name>
</gene>
<dbReference type="STRING" id="44941.A0A397V667"/>
<keyword evidence="3" id="KW-1185">Reference proteome</keyword>
<sequence length="564" mass="64302">MGIEKNSRDHETKNKTLPNYVKENDIICFTCYNAIIVNASSEFQKHALDLYSHIEAEISSQPTFLSFLQAVELITNVLYEREHNSLSTIWNFEEFRILMESKDEQIAPFFDELLLSANLGTKNKNTMDKVSNQILFLYYFICGIRNKFVNNAKRDLGMFLDSARTPDLTIDILAALGIMITSHLIAYHKDAMSKNHSETVKSNLATSTNNTLILNIDDYHNIITKRMPNSTTISTAEHLATILLNPIKNQLPIPRQDIHNPVLLEELTVHSYDVCLKEKRSTRSIKDAILIDFVKASLHFIEDYIKAINVAITAILRYLVHGNSSEITNKILSFLPILGPLTWQEIAKMVEIKFGYAYKDAEYITFKDLLNNTVPLVLDIYSLFFLSGDFNLYIESCFRVWNIETLTQKTACFLLDCFSDIYIRINHRKIAFVIPPQIAKNVHQKKSKKEESANADNSILIPAMKMEKAWLCHLPLGYSFSYKPRLSSCDFSNCAITNEISEETGQSGIDMHVQSLLGSLSQLNSGNVVESDNSIPKDNDDDTKESADSISAPWDDMIWRFLLR</sequence>
<evidence type="ECO:0000256" key="1">
    <source>
        <dbReference type="SAM" id="MobiDB-lite"/>
    </source>
</evidence>
<accession>A0A397V667</accession>
<evidence type="ECO:0000313" key="3">
    <source>
        <dbReference type="Proteomes" id="UP000266673"/>
    </source>
</evidence>
<evidence type="ECO:0000313" key="2">
    <source>
        <dbReference type="EMBL" id="RIB17960.1"/>
    </source>
</evidence>
<dbReference type="OrthoDB" id="5983279at2759"/>
<organism evidence="2 3">
    <name type="scientific">Gigaspora rosea</name>
    <dbReference type="NCBI Taxonomy" id="44941"/>
    <lineage>
        <taxon>Eukaryota</taxon>
        <taxon>Fungi</taxon>
        <taxon>Fungi incertae sedis</taxon>
        <taxon>Mucoromycota</taxon>
        <taxon>Glomeromycotina</taxon>
        <taxon>Glomeromycetes</taxon>
        <taxon>Diversisporales</taxon>
        <taxon>Gigasporaceae</taxon>
        <taxon>Gigaspora</taxon>
    </lineage>
</organism>
<dbReference type="Proteomes" id="UP000266673">
    <property type="component" value="Unassembled WGS sequence"/>
</dbReference>
<protein>
    <submittedName>
        <fullName evidence="2">Uncharacterized protein</fullName>
    </submittedName>
</protein>
<comment type="caution">
    <text evidence="2">The sequence shown here is derived from an EMBL/GenBank/DDBJ whole genome shotgun (WGS) entry which is preliminary data.</text>
</comment>